<evidence type="ECO:0000256" key="18">
    <source>
        <dbReference type="SAM" id="Phobius"/>
    </source>
</evidence>
<dbReference type="Gene3D" id="3.30.430.20">
    <property type="entry name" value="Gnk2 domain, C-X8-C-X2-C motif"/>
    <property type="match status" value="2"/>
</dbReference>
<evidence type="ECO:0000256" key="3">
    <source>
        <dbReference type="ARBA" id="ARBA00022679"/>
    </source>
</evidence>
<dbReference type="GO" id="GO:0004674">
    <property type="term" value="F:protein serine/threonine kinase activity"/>
    <property type="evidence" value="ECO:0000318"/>
    <property type="project" value="GO_Central"/>
</dbReference>
<dbReference type="InterPro" id="IPR011009">
    <property type="entry name" value="Kinase-like_dom_sf"/>
</dbReference>
<comment type="subcellular location">
    <subcellularLocation>
        <location evidence="1">Membrane</location>
        <topology evidence="1">Single-pass membrane protein</topology>
    </subcellularLocation>
</comment>
<sequence length="673" mass="75011">MDPPNFILLLLLMFASTINAQFPATYCGSTGNFTANGTYQNTLSILLSTISTASDLLLSYGVFNNSAPIVGSSKTLYVYGLCRGDSTAGNCCACLKDLASNMSRLCPLQKEALLYTGNCIIRYSDAPFFSSVATEPSYVASTSDEVSSPDTYGTSMRKLLNGLRAEAAVGDVLRKYASGNLSAGPDIIYALAQCMPDLTKQQCRYCLGLGVQVIINCCVRYTGGRFMVPSCLILYETNNRFMNSVSEPLAPPRPPSLPSREGDVRPPSPGISYKVGKSNKPTVITIAIAVPIGGIMVLLFLTGCWLRRKGKKTYEVIEAINGANELTTMESLQFDLATMQSATNDFSPEKKLGEGGFGEVFQGRLPNGQEIAVKRLSRSSRQGDEEFKNEVLLVAKLQHRNLVRLLGFCLEGAEKLLAYEFVPNKSLDHFLFDLEKRRQLDWPTRYKIISRIARGMLYLHEDSRLRIIHRDLKCSNILLDNEMNPKISDFGMARIFGINQNQASTNKIVGTFGYMSPEYAMHGEFSVKSDVYSFGILLLEIICGKKNNFYPRLDGGEYLATYVWNQWRDNRPLEVLDPTIEYSYSRDEVLRCLHMCLLCIQEDPTIRPTMATVVFMLNSNSINLPLPQHPAFFIQRSLRGQRVPMEELELEQSTRSTMPLSTNGMSITELDPR</sequence>
<feature type="signal peptide" evidence="19">
    <location>
        <begin position="1"/>
        <end position="20"/>
    </location>
</feature>
<evidence type="ECO:0000256" key="2">
    <source>
        <dbReference type="ARBA" id="ARBA00022527"/>
    </source>
</evidence>
<evidence type="ECO:0000256" key="1">
    <source>
        <dbReference type="ARBA" id="ARBA00004167"/>
    </source>
</evidence>
<accession>A0A059C7M7</accession>
<dbReference type="InterPro" id="IPR017441">
    <property type="entry name" value="Protein_kinase_ATP_BS"/>
</dbReference>
<keyword evidence="6" id="KW-0677">Repeat</keyword>
<feature type="compositionally biased region" description="Polar residues" evidence="17">
    <location>
        <begin position="651"/>
        <end position="666"/>
    </location>
</feature>
<dbReference type="AlphaFoldDB" id="A0A059C7M7"/>
<evidence type="ECO:0000256" key="7">
    <source>
        <dbReference type="ARBA" id="ARBA00022741"/>
    </source>
</evidence>
<feature type="binding site" evidence="16">
    <location>
        <position position="374"/>
    </location>
    <ligand>
        <name>ATP</name>
        <dbReference type="ChEBI" id="CHEBI:30616"/>
    </ligand>
</feature>
<dbReference type="PROSITE" id="PS00107">
    <property type="entry name" value="PROTEIN_KINASE_ATP"/>
    <property type="match status" value="1"/>
</dbReference>
<dbReference type="eggNOG" id="ENOG502QWDY">
    <property type="taxonomic scope" value="Eukaryota"/>
</dbReference>
<evidence type="ECO:0000256" key="15">
    <source>
        <dbReference type="ARBA" id="ARBA00047951"/>
    </source>
</evidence>
<evidence type="ECO:0000256" key="16">
    <source>
        <dbReference type="PROSITE-ProRule" id="PRU10141"/>
    </source>
</evidence>
<dbReference type="FunFam" id="3.30.200.20:FF:000142">
    <property type="entry name" value="Cysteine-rich receptor-like protein kinase 10"/>
    <property type="match status" value="1"/>
</dbReference>
<dbReference type="SMART" id="SM00220">
    <property type="entry name" value="S_TKc"/>
    <property type="match status" value="1"/>
</dbReference>
<name>A0A059C7M7_EUCGR</name>
<evidence type="ECO:0000256" key="9">
    <source>
        <dbReference type="ARBA" id="ARBA00022840"/>
    </source>
</evidence>
<dbReference type="FunCoup" id="A0A059C7M7">
    <property type="interactions" value="243"/>
</dbReference>
<proteinExistence type="predicted"/>
<dbReference type="InterPro" id="IPR002902">
    <property type="entry name" value="GNK2"/>
</dbReference>
<dbReference type="SUPFAM" id="SSF56112">
    <property type="entry name" value="Protein kinase-like (PK-like)"/>
    <property type="match status" value="1"/>
</dbReference>
<dbReference type="GO" id="GO:0042742">
    <property type="term" value="P:defense response to bacterium"/>
    <property type="evidence" value="ECO:0000318"/>
    <property type="project" value="GO_Central"/>
</dbReference>
<dbReference type="InterPro" id="IPR008271">
    <property type="entry name" value="Ser/Thr_kinase_AS"/>
</dbReference>
<dbReference type="Pfam" id="PF01657">
    <property type="entry name" value="Stress-antifung"/>
    <property type="match status" value="2"/>
</dbReference>
<feature type="domain" description="Gnk2-homologous" evidence="21">
    <location>
        <begin position="134"/>
        <end position="240"/>
    </location>
</feature>
<dbReference type="KEGG" id="egr:104445148"/>
<organism evidence="22">
    <name type="scientific">Eucalyptus grandis</name>
    <name type="common">Flooded gum</name>
    <dbReference type="NCBI Taxonomy" id="71139"/>
    <lineage>
        <taxon>Eukaryota</taxon>
        <taxon>Viridiplantae</taxon>
        <taxon>Streptophyta</taxon>
        <taxon>Embryophyta</taxon>
        <taxon>Tracheophyta</taxon>
        <taxon>Spermatophyta</taxon>
        <taxon>Magnoliopsida</taxon>
        <taxon>eudicotyledons</taxon>
        <taxon>Gunneridae</taxon>
        <taxon>Pentapetalae</taxon>
        <taxon>rosids</taxon>
        <taxon>malvids</taxon>
        <taxon>Myrtales</taxon>
        <taxon>Myrtaceae</taxon>
        <taxon>Myrtoideae</taxon>
        <taxon>Eucalypteae</taxon>
        <taxon>Eucalyptus</taxon>
    </lineage>
</organism>
<dbReference type="FunFam" id="1.10.510.10:FF:000129">
    <property type="entry name" value="cysteine-rich receptor-like protein kinase 10"/>
    <property type="match status" value="1"/>
</dbReference>
<keyword evidence="11 18" id="KW-0472">Membrane</keyword>
<feature type="region of interest" description="Disordered" evidence="17">
    <location>
        <begin position="246"/>
        <end position="272"/>
    </location>
</feature>
<feature type="domain" description="Gnk2-homologous" evidence="21">
    <location>
        <begin position="21"/>
        <end position="128"/>
    </location>
</feature>
<keyword evidence="8" id="KW-0418">Kinase</keyword>
<dbReference type="CDD" id="cd23509">
    <property type="entry name" value="Gnk2-like"/>
    <property type="match status" value="2"/>
</dbReference>
<feature type="chain" id="PRO_5001569013" description="Cysteine-rich receptor-like protein kinase 10" evidence="19">
    <location>
        <begin position="21"/>
        <end position="673"/>
    </location>
</feature>
<protein>
    <recommendedName>
        <fullName evidence="23">Cysteine-rich receptor-like protein kinase 10</fullName>
    </recommendedName>
</protein>
<dbReference type="InterPro" id="IPR038408">
    <property type="entry name" value="GNK2_sf"/>
</dbReference>
<keyword evidence="12" id="KW-0675">Receptor</keyword>
<dbReference type="PROSITE" id="PS50011">
    <property type="entry name" value="PROTEIN_KINASE_DOM"/>
    <property type="match status" value="1"/>
</dbReference>
<evidence type="ECO:0000256" key="14">
    <source>
        <dbReference type="ARBA" id="ARBA00047558"/>
    </source>
</evidence>
<dbReference type="InParanoid" id="A0A059C7M7"/>
<evidence type="ECO:0000313" key="22">
    <source>
        <dbReference type="EMBL" id="KCW74362.1"/>
    </source>
</evidence>
<evidence type="ECO:0000256" key="13">
    <source>
        <dbReference type="ARBA" id="ARBA00023180"/>
    </source>
</evidence>
<dbReference type="Pfam" id="PF07714">
    <property type="entry name" value="PK_Tyr_Ser-Thr"/>
    <property type="match status" value="1"/>
</dbReference>
<gene>
    <name evidence="22" type="ORF">EUGRSUZ_E03041</name>
</gene>
<dbReference type="PANTHER" id="PTHR27002:SF1050">
    <property type="entry name" value="CYSTEINE-RICH RECEPTOR-LIKE PROTEIN KINASE 5"/>
    <property type="match status" value="1"/>
</dbReference>
<comment type="catalytic activity">
    <reaction evidence="15">
        <text>L-threonyl-[protein] + ATP = O-phospho-L-threonyl-[protein] + ADP + H(+)</text>
        <dbReference type="Rhea" id="RHEA:46608"/>
        <dbReference type="Rhea" id="RHEA-COMP:11060"/>
        <dbReference type="Rhea" id="RHEA-COMP:11605"/>
        <dbReference type="ChEBI" id="CHEBI:15378"/>
        <dbReference type="ChEBI" id="CHEBI:30013"/>
        <dbReference type="ChEBI" id="CHEBI:30616"/>
        <dbReference type="ChEBI" id="CHEBI:61977"/>
        <dbReference type="ChEBI" id="CHEBI:456216"/>
    </reaction>
</comment>
<evidence type="ECO:0000259" key="21">
    <source>
        <dbReference type="PROSITE" id="PS51473"/>
    </source>
</evidence>
<evidence type="ECO:0000256" key="12">
    <source>
        <dbReference type="ARBA" id="ARBA00023170"/>
    </source>
</evidence>
<keyword evidence="9 16" id="KW-0067">ATP-binding</keyword>
<keyword evidence="4 18" id="KW-0812">Transmembrane</keyword>
<feature type="transmembrane region" description="Helical" evidence="18">
    <location>
        <begin position="283"/>
        <end position="306"/>
    </location>
</feature>
<evidence type="ECO:0000256" key="4">
    <source>
        <dbReference type="ARBA" id="ARBA00022692"/>
    </source>
</evidence>
<reference evidence="22" key="1">
    <citation type="submission" date="2013-07" db="EMBL/GenBank/DDBJ databases">
        <title>The genome of Eucalyptus grandis.</title>
        <authorList>
            <person name="Schmutz J."/>
            <person name="Hayes R."/>
            <person name="Myburg A."/>
            <person name="Tuskan G."/>
            <person name="Grattapaglia D."/>
            <person name="Rokhsar D.S."/>
        </authorList>
    </citation>
    <scope>NUCLEOTIDE SEQUENCE</scope>
    <source>
        <tissue evidence="22">Leaf extractions</tissue>
    </source>
</reference>
<feature type="domain" description="Protein kinase" evidence="20">
    <location>
        <begin position="346"/>
        <end position="632"/>
    </location>
</feature>
<evidence type="ECO:0000256" key="5">
    <source>
        <dbReference type="ARBA" id="ARBA00022729"/>
    </source>
</evidence>
<keyword evidence="5 19" id="KW-0732">Signal</keyword>
<evidence type="ECO:0008006" key="23">
    <source>
        <dbReference type="Google" id="ProtNLM"/>
    </source>
</evidence>
<keyword evidence="10 18" id="KW-1133">Transmembrane helix</keyword>
<feature type="region of interest" description="Disordered" evidence="17">
    <location>
        <begin position="650"/>
        <end position="673"/>
    </location>
</feature>
<dbReference type="Gene3D" id="1.10.510.10">
    <property type="entry name" value="Transferase(Phosphotransferase) domain 1"/>
    <property type="match status" value="1"/>
</dbReference>
<dbReference type="PROSITE" id="PS51473">
    <property type="entry name" value="GNK2"/>
    <property type="match status" value="2"/>
</dbReference>
<dbReference type="PROSITE" id="PS00108">
    <property type="entry name" value="PROTEIN_KINASE_ST"/>
    <property type="match status" value="1"/>
</dbReference>
<evidence type="ECO:0000259" key="20">
    <source>
        <dbReference type="PROSITE" id="PS50011"/>
    </source>
</evidence>
<keyword evidence="13" id="KW-0325">Glycoprotein</keyword>
<evidence type="ECO:0000256" key="19">
    <source>
        <dbReference type="SAM" id="SignalP"/>
    </source>
</evidence>
<keyword evidence="7 16" id="KW-0547">Nucleotide-binding</keyword>
<dbReference type="PANTHER" id="PTHR27002">
    <property type="entry name" value="RECEPTOR-LIKE SERINE/THREONINE-PROTEIN KINASE SD1-8"/>
    <property type="match status" value="1"/>
</dbReference>
<evidence type="ECO:0000256" key="8">
    <source>
        <dbReference type="ARBA" id="ARBA00022777"/>
    </source>
</evidence>
<dbReference type="GO" id="GO:0009626">
    <property type="term" value="P:plant-type hypersensitive response"/>
    <property type="evidence" value="ECO:0000318"/>
    <property type="project" value="GO_Central"/>
</dbReference>
<dbReference type="GO" id="GO:0005524">
    <property type="term" value="F:ATP binding"/>
    <property type="evidence" value="ECO:0007669"/>
    <property type="project" value="UniProtKB-UniRule"/>
</dbReference>
<evidence type="ECO:0000256" key="6">
    <source>
        <dbReference type="ARBA" id="ARBA00022737"/>
    </source>
</evidence>
<dbReference type="GO" id="GO:0005886">
    <property type="term" value="C:plasma membrane"/>
    <property type="evidence" value="ECO:0000318"/>
    <property type="project" value="GO_Central"/>
</dbReference>
<comment type="catalytic activity">
    <reaction evidence="14">
        <text>L-seryl-[protein] + ATP = O-phospho-L-seryl-[protein] + ADP + H(+)</text>
        <dbReference type="Rhea" id="RHEA:17989"/>
        <dbReference type="Rhea" id="RHEA-COMP:9863"/>
        <dbReference type="Rhea" id="RHEA-COMP:11604"/>
        <dbReference type="ChEBI" id="CHEBI:15378"/>
        <dbReference type="ChEBI" id="CHEBI:29999"/>
        <dbReference type="ChEBI" id="CHEBI:30616"/>
        <dbReference type="ChEBI" id="CHEBI:83421"/>
        <dbReference type="ChEBI" id="CHEBI:456216"/>
    </reaction>
</comment>
<dbReference type="Gramene" id="KCW74362">
    <property type="protein sequence ID" value="KCW74362"/>
    <property type="gene ID" value="EUGRSUZ_E03041"/>
</dbReference>
<evidence type="ECO:0000256" key="17">
    <source>
        <dbReference type="SAM" id="MobiDB-lite"/>
    </source>
</evidence>
<dbReference type="CDD" id="cd14066">
    <property type="entry name" value="STKc_IRAK"/>
    <property type="match status" value="1"/>
</dbReference>
<keyword evidence="2" id="KW-0723">Serine/threonine-protein kinase</keyword>
<dbReference type="OrthoDB" id="4062651at2759"/>
<dbReference type="InterPro" id="IPR001245">
    <property type="entry name" value="Ser-Thr/Tyr_kinase_cat_dom"/>
</dbReference>
<dbReference type="Gene3D" id="3.30.200.20">
    <property type="entry name" value="Phosphorylase Kinase, domain 1"/>
    <property type="match status" value="1"/>
</dbReference>
<evidence type="ECO:0000256" key="11">
    <source>
        <dbReference type="ARBA" id="ARBA00023136"/>
    </source>
</evidence>
<keyword evidence="3" id="KW-0808">Transferase</keyword>
<dbReference type="InterPro" id="IPR000719">
    <property type="entry name" value="Prot_kinase_dom"/>
</dbReference>
<dbReference type="GO" id="GO:0007165">
    <property type="term" value="P:signal transduction"/>
    <property type="evidence" value="ECO:0000318"/>
    <property type="project" value="GO_Central"/>
</dbReference>
<dbReference type="EMBL" id="KK198757">
    <property type="protein sequence ID" value="KCW74362.1"/>
    <property type="molecule type" value="Genomic_DNA"/>
</dbReference>
<evidence type="ECO:0000256" key="10">
    <source>
        <dbReference type="ARBA" id="ARBA00022989"/>
    </source>
</evidence>